<organism evidence="8 9">
    <name type="scientific">Lachancea meyersii CBS 8951</name>
    <dbReference type="NCBI Taxonomy" id="1266667"/>
    <lineage>
        <taxon>Eukaryota</taxon>
        <taxon>Fungi</taxon>
        <taxon>Dikarya</taxon>
        <taxon>Ascomycota</taxon>
        <taxon>Saccharomycotina</taxon>
        <taxon>Saccharomycetes</taxon>
        <taxon>Saccharomycetales</taxon>
        <taxon>Saccharomycetaceae</taxon>
        <taxon>Lachancea</taxon>
    </lineage>
</organism>
<feature type="domain" description="PLA2c" evidence="7">
    <location>
        <begin position="1"/>
        <end position="625"/>
    </location>
</feature>
<dbReference type="InterPro" id="IPR002642">
    <property type="entry name" value="LysoPLipase_cat_dom"/>
</dbReference>
<protein>
    <recommendedName>
        <fullName evidence="6">Lysophospholipase</fullName>
        <ecNumber evidence="6">3.1.1.5</ecNumber>
    </recommendedName>
</protein>
<dbReference type="GO" id="GO:0005783">
    <property type="term" value="C:endoplasmic reticulum"/>
    <property type="evidence" value="ECO:0007669"/>
    <property type="project" value="TreeGrafter"/>
</dbReference>
<dbReference type="PROSITE" id="PS51210">
    <property type="entry name" value="PLA2C"/>
    <property type="match status" value="1"/>
</dbReference>
<dbReference type="PANTHER" id="PTHR10728:SF56">
    <property type="entry name" value="MEIOTIC PHOSPHOLIPASE SPO1-RELATED"/>
    <property type="match status" value="1"/>
</dbReference>
<dbReference type="PANTHER" id="PTHR10728">
    <property type="entry name" value="CYTOSOLIC PHOSPHOLIPASE A2"/>
    <property type="match status" value="1"/>
</dbReference>
<dbReference type="GO" id="GO:0004622">
    <property type="term" value="F:phosphatidylcholine lysophospholipase activity"/>
    <property type="evidence" value="ECO:0007669"/>
    <property type="project" value="UniProtKB-EC"/>
</dbReference>
<dbReference type="GO" id="GO:0004623">
    <property type="term" value="F:phospholipase A2 activity"/>
    <property type="evidence" value="ECO:0007669"/>
    <property type="project" value="TreeGrafter"/>
</dbReference>
<comment type="catalytic activity">
    <reaction evidence="6">
        <text>a 1-acyl-sn-glycero-3-phosphocholine + H2O = sn-glycerol 3-phosphocholine + a fatty acid + H(+)</text>
        <dbReference type="Rhea" id="RHEA:15177"/>
        <dbReference type="ChEBI" id="CHEBI:15377"/>
        <dbReference type="ChEBI" id="CHEBI:15378"/>
        <dbReference type="ChEBI" id="CHEBI:16870"/>
        <dbReference type="ChEBI" id="CHEBI:28868"/>
        <dbReference type="ChEBI" id="CHEBI:58168"/>
        <dbReference type="EC" id="3.1.1.5"/>
    </reaction>
</comment>
<reference evidence="9" key="1">
    <citation type="submission" date="2016-03" db="EMBL/GenBank/DDBJ databases">
        <authorList>
            <person name="Devillers Hugo."/>
        </authorList>
    </citation>
    <scope>NUCLEOTIDE SEQUENCE [LARGE SCALE GENOMIC DNA]</scope>
</reference>
<dbReference type="GO" id="GO:0005886">
    <property type="term" value="C:plasma membrane"/>
    <property type="evidence" value="ECO:0007669"/>
    <property type="project" value="TreeGrafter"/>
</dbReference>
<sequence>MKGRLEDFMRTLSARSSDIDSLSLLSQEPINIGLAISGGGFRSMLTGSGFILKMEEYGLVDCLNYVAGTSGGSWILAKLALNDFDMESFNEWDIRESLLRGVPDTDISESSVVTMFDSDDLNEIFTADEWFYQKLSHVSKLWKRSLMSTRKLETPFEKFYSQLEEQLVTQKRQGFEKRSPEFFTKIKQVISKVFDASNEANSSIGRIVEASRNFSEILQFYVNLHLTVKAKKLSGFPLSFTDYWGHALVNGITPKASHNSLSKILEGSKRFRNFETPLPIFVANCKNGNLKHAVFEFTPFEFGSWTSLRLFMRLKYLGSTMVAGEAEKCLSGFDEVSFITATSSSIFNNVLMCVWQLIAPSMHTRKAVGAILSAFSLEFEKSGGNNSRALKISARPEYAIYHPNPFYQYPGASHQLASESRLYLVDGGEDGQNIPIGPLLIPERKLDVIFALDSSSDINGYPNGTMLHNFYQDNCVSSFENDSSDHQSPYQVLPYIPTSEEFVKHGLLSRPVAFGCHLSSFPGFDLDLNSNLTSLELPPILVYHANAEHSFSSNVSTFKLKFTHSEVQQMLQNGMDIFSFDSSPRYKRCLACIMVKRAHDRKQNTPEQNPLPFFCEVCFSEYCYN</sequence>
<evidence type="ECO:0000256" key="2">
    <source>
        <dbReference type="ARBA" id="ARBA00022801"/>
    </source>
</evidence>
<comment type="similarity">
    <text evidence="1 6">Belongs to the lysophospholipase family.</text>
</comment>
<dbReference type="InterPro" id="IPR016035">
    <property type="entry name" value="Acyl_Trfase/lysoPLipase"/>
</dbReference>
<evidence type="ECO:0000256" key="6">
    <source>
        <dbReference type="RuleBase" id="RU362103"/>
    </source>
</evidence>
<name>A0A1G4JJU2_9SACH</name>
<dbReference type="Proteomes" id="UP000191144">
    <property type="component" value="Chromosome E"/>
</dbReference>
<evidence type="ECO:0000256" key="5">
    <source>
        <dbReference type="PROSITE-ProRule" id="PRU00555"/>
    </source>
</evidence>
<dbReference type="GO" id="GO:0005576">
    <property type="term" value="C:extracellular region"/>
    <property type="evidence" value="ECO:0007669"/>
    <property type="project" value="TreeGrafter"/>
</dbReference>
<dbReference type="AlphaFoldDB" id="A0A1G4JJU2"/>
<evidence type="ECO:0000256" key="4">
    <source>
        <dbReference type="ARBA" id="ARBA00023098"/>
    </source>
</evidence>
<evidence type="ECO:0000256" key="3">
    <source>
        <dbReference type="ARBA" id="ARBA00022963"/>
    </source>
</evidence>
<dbReference type="Gene3D" id="3.40.1090.10">
    <property type="entry name" value="Cytosolic phospholipase A2 catalytic domain"/>
    <property type="match status" value="2"/>
</dbReference>
<dbReference type="EC" id="3.1.1.5" evidence="6"/>
<dbReference type="GO" id="GO:0005829">
    <property type="term" value="C:cytosol"/>
    <property type="evidence" value="ECO:0007669"/>
    <property type="project" value="TreeGrafter"/>
</dbReference>
<keyword evidence="3 5" id="KW-0442">Lipid degradation</keyword>
<evidence type="ECO:0000259" key="7">
    <source>
        <dbReference type="PROSITE" id="PS51210"/>
    </source>
</evidence>
<gene>
    <name evidence="8" type="ORF">LAME_0E09868G</name>
</gene>
<proteinExistence type="inferred from homology"/>
<evidence type="ECO:0000313" key="9">
    <source>
        <dbReference type="Proteomes" id="UP000191144"/>
    </source>
</evidence>
<dbReference type="GO" id="GO:0046475">
    <property type="term" value="P:glycerophospholipid catabolic process"/>
    <property type="evidence" value="ECO:0007669"/>
    <property type="project" value="TreeGrafter"/>
</dbReference>
<evidence type="ECO:0000256" key="1">
    <source>
        <dbReference type="ARBA" id="ARBA00008780"/>
    </source>
</evidence>
<dbReference type="SUPFAM" id="SSF52151">
    <property type="entry name" value="FabD/lysophospholipase-like"/>
    <property type="match status" value="1"/>
</dbReference>
<evidence type="ECO:0000313" key="8">
    <source>
        <dbReference type="EMBL" id="SCU90743.1"/>
    </source>
</evidence>
<dbReference type="OrthoDB" id="4084751at2759"/>
<accession>A0A1G4JJU2</accession>
<dbReference type="Pfam" id="PF01735">
    <property type="entry name" value="PLA2_B"/>
    <property type="match status" value="2"/>
</dbReference>
<keyword evidence="4 5" id="KW-0443">Lipid metabolism</keyword>
<keyword evidence="2 5" id="KW-0378">Hydrolase</keyword>
<dbReference type="EMBL" id="LT598481">
    <property type="protein sequence ID" value="SCU90743.1"/>
    <property type="molecule type" value="Genomic_DNA"/>
</dbReference>
<dbReference type="SMART" id="SM00022">
    <property type="entry name" value="PLAc"/>
    <property type="match status" value="1"/>
</dbReference>
<keyword evidence="9" id="KW-1185">Reference proteome</keyword>